<dbReference type="Proteomes" id="UP000095751">
    <property type="component" value="Unassembled WGS sequence"/>
</dbReference>
<dbReference type="PROSITE" id="PS50195">
    <property type="entry name" value="PX"/>
    <property type="match status" value="1"/>
</dbReference>
<dbReference type="CDD" id="cd06093">
    <property type="entry name" value="PX_domain"/>
    <property type="match status" value="1"/>
</dbReference>
<gene>
    <name evidence="2" type="ORF">FRACYDRAFT_267122</name>
</gene>
<dbReference type="Gene3D" id="3.30.1520.10">
    <property type="entry name" value="Phox-like domain"/>
    <property type="match status" value="1"/>
</dbReference>
<dbReference type="OrthoDB" id="5227681at2759"/>
<evidence type="ECO:0000259" key="1">
    <source>
        <dbReference type="PROSITE" id="PS50195"/>
    </source>
</evidence>
<feature type="domain" description="PX" evidence="1">
    <location>
        <begin position="42"/>
        <end position="161"/>
    </location>
</feature>
<dbReference type="EMBL" id="KV784353">
    <property type="protein sequence ID" value="OEU22016.1"/>
    <property type="molecule type" value="Genomic_DNA"/>
</dbReference>
<dbReference type="AlphaFoldDB" id="A0A1E7FV40"/>
<dbReference type="GO" id="GO:0035091">
    <property type="term" value="F:phosphatidylinositol binding"/>
    <property type="evidence" value="ECO:0007669"/>
    <property type="project" value="InterPro"/>
</dbReference>
<keyword evidence="3" id="KW-1185">Reference proteome</keyword>
<name>A0A1E7FV40_9STRA</name>
<dbReference type="Pfam" id="PF00787">
    <property type="entry name" value="PX"/>
    <property type="match status" value="1"/>
</dbReference>
<accession>A0A1E7FV40</accession>
<protein>
    <recommendedName>
        <fullName evidence="1">PX domain-containing protein</fullName>
    </recommendedName>
</protein>
<sequence>MVVERPVMYLEHEDWSPRYEDTFFTVRLDRFKLFASLPDAGADGDGDDDDHTAGGKTNFPAYYYEIEVFCGRHEPRTVFRRYSQFKWLYEKLPKNLKNGSIVNERLVFPPGSPCLCHSQNEEFAKNRSEQLREFLKDALTRKGVASQEYVAKFLELDFISSR</sequence>
<dbReference type="InterPro" id="IPR001683">
    <property type="entry name" value="PX_dom"/>
</dbReference>
<evidence type="ECO:0000313" key="3">
    <source>
        <dbReference type="Proteomes" id="UP000095751"/>
    </source>
</evidence>
<organism evidence="2 3">
    <name type="scientific">Fragilariopsis cylindrus CCMP1102</name>
    <dbReference type="NCBI Taxonomy" id="635003"/>
    <lineage>
        <taxon>Eukaryota</taxon>
        <taxon>Sar</taxon>
        <taxon>Stramenopiles</taxon>
        <taxon>Ochrophyta</taxon>
        <taxon>Bacillariophyta</taxon>
        <taxon>Bacillariophyceae</taxon>
        <taxon>Bacillariophycidae</taxon>
        <taxon>Bacillariales</taxon>
        <taxon>Bacillariaceae</taxon>
        <taxon>Fragilariopsis</taxon>
    </lineage>
</organism>
<dbReference type="InterPro" id="IPR036871">
    <property type="entry name" value="PX_dom_sf"/>
</dbReference>
<proteinExistence type="predicted"/>
<evidence type="ECO:0000313" key="2">
    <source>
        <dbReference type="EMBL" id="OEU22016.1"/>
    </source>
</evidence>
<dbReference type="SUPFAM" id="SSF64268">
    <property type="entry name" value="PX domain"/>
    <property type="match status" value="1"/>
</dbReference>
<dbReference type="InParanoid" id="A0A1E7FV40"/>
<reference evidence="2 3" key="1">
    <citation type="submission" date="2016-09" db="EMBL/GenBank/DDBJ databases">
        <title>Extensive genetic diversity and differential bi-allelic expression allows diatom success in the polar Southern Ocean.</title>
        <authorList>
            <consortium name="DOE Joint Genome Institute"/>
            <person name="Mock T."/>
            <person name="Otillar R.P."/>
            <person name="Strauss J."/>
            <person name="Dupont C."/>
            <person name="Frickenhaus S."/>
            <person name="Maumus F."/>
            <person name="Mcmullan M."/>
            <person name="Sanges R."/>
            <person name="Schmutz J."/>
            <person name="Toseland A."/>
            <person name="Valas R."/>
            <person name="Veluchamy A."/>
            <person name="Ward B.J."/>
            <person name="Allen A."/>
            <person name="Barry K."/>
            <person name="Falciatore A."/>
            <person name="Ferrante M."/>
            <person name="Fortunato A.E."/>
            <person name="Gloeckner G."/>
            <person name="Gruber A."/>
            <person name="Hipkin R."/>
            <person name="Janech M."/>
            <person name="Kroth P."/>
            <person name="Leese F."/>
            <person name="Lindquist E."/>
            <person name="Lyon B.R."/>
            <person name="Martin J."/>
            <person name="Mayer C."/>
            <person name="Parker M."/>
            <person name="Quesneville H."/>
            <person name="Raymond J."/>
            <person name="Uhlig C."/>
            <person name="Valentin K.U."/>
            <person name="Worden A.Z."/>
            <person name="Armbrust E.V."/>
            <person name="Bowler C."/>
            <person name="Green B."/>
            <person name="Moulton V."/>
            <person name="Van Oosterhout C."/>
            <person name="Grigoriev I."/>
        </authorList>
    </citation>
    <scope>NUCLEOTIDE SEQUENCE [LARGE SCALE GENOMIC DNA]</scope>
    <source>
        <strain evidence="2 3">CCMP1102</strain>
    </source>
</reference>
<dbReference type="KEGG" id="fcy:FRACYDRAFT_267122"/>